<dbReference type="GO" id="GO:0032580">
    <property type="term" value="C:Golgi cisterna membrane"/>
    <property type="evidence" value="ECO:0007669"/>
    <property type="project" value="UniProtKB-SubCell"/>
</dbReference>
<dbReference type="Proteomes" id="UP000812440">
    <property type="component" value="Unassembled WGS sequence"/>
</dbReference>
<keyword evidence="3 9" id="KW-0808">Transferase</keyword>
<dbReference type="OrthoDB" id="9985088at2759"/>
<name>A0A8T2IGQ8_9PIPI</name>
<evidence type="ECO:0000256" key="8">
    <source>
        <dbReference type="ARBA" id="ARBA00023136"/>
    </source>
</evidence>
<evidence type="ECO:0000256" key="5">
    <source>
        <dbReference type="ARBA" id="ARBA00022968"/>
    </source>
</evidence>
<dbReference type="Gene3D" id="3.90.550.50">
    <property type="match status" value="1"/>
</dbReference>
<dbReference type="PANTHER" id="PTHR12369">
    <property type="entry name" value="CHONDROITIN SYNTHASE"/>
    <property type="match status" value="1"/>
</dbReference>
<keyword evidence="4" id="KW-0812">Transmembrane</keyword>
<evidence type="ECO:0000313" key="11">
    <source>
        <dbReference type="Proteomes" id="UP000812440"/>
    </source>
</evidence>
<keyword evidence="7 9" id="KW-0333">Golgi apparatus</keyword>
<dbReference type="AlphaFoldDB" id="A0A8T2IGQ8"/>
<dbReference type="EMBL" id="JAACNH010001068">
    <property type="protein sequence ID" value="KAG8430364.1"/>
    <property type="molecule type" value="Genomic_DNA"/>
</dbReference>
<sequence length="783" mass="90218">MKPEPVGPVLTETRRNNLLRGRQVRRHPFMIWHPFQSVLLVSLFGFLRPALPLILGLSLGCSLSLLRVSWIQGESVEHCWGNSERFHNLPVTGERKEVDNLNPRIIPYSRNPHSPHRKVLRTRYIQSELGYRERLCVVVLTTRSTLNTLAVAVNRTLSSHFTRLLFVTGARAPKLPSGIEVVNLGDERPAWLMYHTLRYSLSNLVSGFDWFYITQDDSYTNGYRLQELAARLSPAPPTYFGRPMEFIGGQDGWRYCHGGSGYLLSRELLLSLGRHLDFCRSDILSSRSDEWLGRCLQDSLGMACVSEHQSLRFNSLELTRNMKAEDLSEESLREAVSAYPVRDPLLMYKLQRRTSQIRLHQTYSGIQQLQTEIRNLSSWTQTDNLPWPVGINPPFTSMSRFDLLTWEYFTDTHTYSCPDGAPKCLLQGVWLTDIQQILKEAVERLNHHYQPWLKFRLRQLVNGYRRFDPTRGMEYILDLLLDVTTEKGNIGVLTKRFNLLRPLARVEILPMPYVTEATRVQFVLPLVPTEASHIGGFLDSFATHMLDPQENVGLTLLFVNDLSGDVFKDGRGMVSELERRYSHLQVELVSINVKVPSQVRIMEVVSKKHPMDALFFLVSVWSEVTDEAVNRCRMNAINAWQVFSPIHYQEYSPDFVHHRLDPLSSQDPLGNGHFDQLASSEFCFYNSDFMASRKRMLSEMGKEEDEDEESNNTELLDMFLRYSELHVFRALEPALRQRFSLRRCSSHLSSDGYHRCVISNLESLGSRTELAMALFEQDQTNST</sequence>
<organism evidence="10 11">
    <name type="scientific">Hymenochirus boettgeri</name>
    <name type="common">Congo dwarf clawed frog</name>
    <dbReference type="NCBI Taxonomy" id="247094"/>
    <lineage>
        <taxon>Eukaryota</taxon>
        <taxon>Metazoa</taxon>
        <taxon>Chordata</taxon>
        <taxon>Craniata</taxon>
        <taxon>Vertebrata</taxon>
        <taxon>Euteleostomi</taxon>
        <taxon>Amphibia</taxon>
        <taxon>Batrachia</taxon>
        <taxon>Anura</taxon>
        <taxon>Pipoidea</taxon>
        <taxon>Pipidae</taxon>
        <taxon>Pipinae</taxon>
        <taxon>Hymenochirus</taxon>
    </lineage>
</organism>
<evidence type="ECO:0000256" key="3">
    <source>
        <dbReference type="ARBA" id="ARBA00022679"/>
    </source>
</evidence>
<keyword evidence="5 9" id="KW-0735">Signal-anchor</keyword>
<evidence type="ECO:0000256" key="7">
    <source>
        <dbReference type="ARBA" id="ARBA00023034"/>
    </source>
</evidence>
<dbReference type="Pfam" id="PF05679">
    <property type="entry name" value="CHGN"/>
    <property type="match status" value="1"/>
</dbReference>
<comment type="subcellular location">
    <subcellularLocation>
        <location evidence="1 9">Golgi apparatus</location>
        <location evidence="1 9">Golgi stack membrane</location>
        <topology evidence="1 9">Single-pass type II membrane protein</topology>
    </subcellularLocation>
</comment>
<dbReference type="GO" id="GO:0047238">
    <property type="term" value="F:glucuronosyl-N-acetylgalactosaminyl-proteoglycan 4-beta-N-acetylgalactosaminyltransferase activity"/>
    <property type="evidence" value="ECO:0007669"/>
    <property type="project" value="TreeGrafter"/>
</dbReference>
<proteinExistence type="inferred from homology"/>
<evidence type="ECO:0000313" key="10">
    <source>
        <dbReference type="EMBL" id="KAG8430364.1"/>
    </source>
</evidence>
<evidence type="ECO:0000256" key="9">
    <source>
        <dbReference type="RuleBase" id="RU364016"/>
    </source>
</evidence>
<keyword evidence="11" id="KW-1185">Reference proteome</keyword>
<dbReference type="InterPro" id="IPR008428">
    <property type="entry name" value="Chond_GalNAc"/>
</dbReference>
<evidence type="ECO:0000256" key="6">
    <source>
        <dbReference type="ARBA" id="ARBA00022989"/>
    </source>
</evidence>
<comment type="similarity">
    <text evidence="2 9">Belongs to the chondroitin N-acetylgalactosaminyltransferase family.</text>
</comment>
<evidence type="ECO:0000256" key="2">
    <source>
        <dbReference type="ARBA" id="ARBA00009239"/>
    </source>
</evidence>
<gene>
    <name evidence="10" type="ORF">GDO86_017923</name>
</gene>
<protein>
    <recommendedName>
        <fullName evidence="9">Hexosyltransferase</fullName>
        <ecNumber evidence="9">2.4.1.-</ecNumber>
    </recommendedName>
</protein>
<keyword evidence="6" id="KW-1133">Transmembrane helix</keyword>
<evidence type="ECO:0000256" key="4">
    <source>
        <dbReference type="ARBA" id="ARBA00022692"/>
    </source>
</evidence>
<evidence type="ECO:0000256" key="1">
    <source>
        <dbReference type="ARBA" id="ARBA00004447"/>
    </source>
</evidence>
<dbReference type="PANTHER" id="PTHR12369:SF14">
    <property type="entry name" value="CHONDROITIN SULFATE GLUCURONYLTRANSFERASE"/>
    <property type="match status" value="1"/>
</dbReference>
<keyword evidence="8" id="KW-0472">Membrane</keyword>
<reference evidence="10" key="1">
    <citation type="thesis" date="2020" institute="ProQuest LLC" country="789 East Eisenhower Parkway, Ann Arbor, MI, USA">
        <title>Comparative Genomics and Chromosome Evolution.</title>
        <authorList>
            <person name="Mudd A.B."/>
        </authorList>
    </citation>
    <scope>NUCLEOTIDE SEQUENCE</scope>
    <source>
        <strain evidence="10">Female2</strain>
        <tissue evidence="10">Blood</tissue>
    </source>
</reference>
<comment type="caution">
    <text evidence="10">The sequence shown here is derived from an EMBL/GenBank/DDBJ whole genome shotgun (WGS) entry which is preliminary data.</text>
</comment>
<dbReference type="InterPro" id="IPR051227">
    <property type="entry name" value="CS_glycosyltransferase"/>
</dbReference>
<dbReference type="EC" id="2.4.1.-" evidence="9"/>
<accession>A0A8T2IGQ8</accession>